<accession>A0AAV7HW91</accession>
<evidence type="ECO:0000256" key="2">
    <source>
        <dbReference type="ARBA" id="ARBA00012406"/>
    </source>
</evidence>
<keyword evidence="4" id="KW-0808">Transferase</keyword>
<sequence>MRTPGSETELNRTHDNYGFEFHLKRKSRSSSSSPIPSSSGIIVNPLALSTPHSGSHIFTNGFFIKKDDLSSPASVSKVTPGMLCIEEGLGKLHRIPVNASLASGVLKDGQLTKPETALHTQSDEKLDNTGENETKPELDDSPETPRASFLDGIFGCMRPFWTFLSKATVAEKIKGSSDDWEIPFENISDLQWLGSGAQGAVFSGILNKQIVAVKKVREPRETDIKHLRKLHHPNIVKFRGVCTQAPCYCIIMEYCPYGPLYDLLRAGEFIPPHRLVAWSKQIAAGMAYLHGHNIIHRDLKSPNVLIGPDESVKISDFGTSRQWNNRSTKMTFAGTVAWMAPEIIRNEPCSEKVDIWSYGVVVWELLSGEIPYKDVDSSAIIWGVGNNSLHLPIPKSWPEGYQLLVKLCWSEKPKNRPSFKHIEAHLAIAAIDVLGTEPDEYFKAQQTWKSEIRSHLEEMQRNSSTGSRFETELSDLLEKRNNELKHAQEIRELYEKKLEKTNNLYLQISTAWSQLQQREQIISKKEKEHKKSKNPLMKARDQLRRKRKSPHQKSSSTTPTTPSSPMESQLQSPVKATLCTQINVATNQPETVVVPPVSNNNSFKQKKYRHRRVGSGGVSTVSLRSSPHRERKSGDMSVKYVNHQTQTDITSISISNSIDSVACFSRTPSSRHSKTTLSSPCDKFLDLPDGRTSFDSGIIGECSNGNVGEPECIFQDTIRRASSSEICNGNERLREYSEDHLETLGRKLSEIMKDNRMIDNGNCDNAIMHSYSQMQEDLTNLPHDFGRITINGSVNNDYLEIPIPINQETVSVAEDENDNNKLIKLSNEDDDYDDVDDEDEACEEEWSDEEGEASGSYGFDFSLRSRSFGRKPIRPGSRKRRPKHPLVDRCLASDEENTSEYSHPPSSHTSTLESNPDAQRAYKKATNRI</sequence>
<feature type="coiled-coil region" evidence="13">
    <location>
        <begin position="477"/>
        <end position="504"/>
    </location>
</feature>
<organism evidence="16 17">
    <name type="scientific">Cotesia glomerata</name>
    <name type="common">Lepidopteran parasitic wasp</name>
    <name type="synonym">Apanteles glomeratus</name>
    <dbReference type="NCBI Taxonomy" id="32391"/>
    <lineage>
        <taxon>Eukaryota</taxon>
        <taxon>Metazoa</taxon>
        <taxon>Ecdysozoa</taxon>
        <taxon>Arthropoda</taxon>
        <taxon>Hexapoda</taxon>
        <taxon>Insecta</taxon>
        <taxon>Pterygota</taxon>
        <taxon>Neoptera</taxon>
        <taxon>Endopterygota</taxon>
        <taxon>Hymenoptera</taxon>
        <taxon>Apocrita</taxon>
        <taxon>Ichneumonoidea</taxon>
        <taxon>Braconidae</taxon>
        <taxon>Microgastrinae</taxon>
        <taxon>Cotesia</taxon>
    </lineage>
</organism>
<evidence type="ECO:0000256" key="12">
    <source>
        <dbReference type="ARBA" id="ARBA00080806"/>
    </source>
</evidence>
<feature type="region of interest" description="Disordered" evidence="14">
    <location>
        <begin position="593"/>
        <end position="636"/>
    </location>
</feature>
<evidence type="ECO:0000256" key="8">
    <source>
        <dbReference type="ARBA" id="ARBA00047559"/>
    </source>
</evidence>
<feature type="region of interest" description="Disordered" evidence="14">
    <location>
        <begin position="822"/>
        <end position="929"/>
    </location>
</feature>
<evidence type="ECO:0000256" key="5">
    <source>
        <dbReference type="ARBA" id="ARBA00022741"/>
    </source>
</evidence>
<dbReference type="SMART" id="SM00220">
    <property type="entry name" value="S_TKc"/>
    <property type="match status" value="1"/>
</dbReference>
<keyword evidence="13" id="KW-0175">Coiled coil</keyword>
<dbReference type="FunFam" id="1.10.510.10:FF:000087">
    <property type="entry name" value="Mitogen-activated protein kinase kinase kinase 12"/>
    <property type="match status" value="1"/>
</dbReference>
<evidence type="ECO:0000256" key="1">
    <source>
        <dbReference type="ARBA" id="ARBA00006529"/>
    </source>
</evidence>
<dbReference type="GO" id="GO:0004709">
    <property type="term" value="F:MAP kinase kinase kinase activity"/>
    <property type="evidence" value="ECO:0007669"/>
    <property type="project" value="UniProtKB-EC"/>
</dbReference>
<feature type="compositionally biased region" description="Low complexity" evidence="14">
    <location>
        <begin position="554"/>
        <end position="565"/>
    </location>
</feature>
<dbReference type="Proteomes" id="UP000826195">
    <property type="component" value="Unassembled WGS sequence"/>
</dbReference>
<keyword evidence="5" id="KW-0547">Nucleotide-binding</keyword>
<evidence type="ECO:0000256" key="10">
    <source>
        <dbReference type="ARBA" id="ARBA00074193"/>
    </source>
</evidence>
<dbReference type="PROSITE" id="PS50011">
    <property type="entry name" value="PROTEIN_KINASE_DOM"/>
    <property type="match status" value="1"/>
</dbReference>
<dbReference type="PANTHER" id="PTHR44329:SF304">
    <property type="entry name" value="MITOGEN-ACTIVATED PROTEIN KINASE KINASE KINASE 13-LIKE ISOFORM X1"/>
    <property type="match status" value="1"/>
</dbReference>
<dbReference type="InterPro" id="IPR000719">
    <property type="entry name" value="Prot_kinase_dom"/>
</dbReference>
<evidence type="ECO:0000313" key="16">
    <source>
        <dbReference type="EMBL" id="KAH0535404.1"/>
    </source>
</evidence>
<evidence type="ECO:0000256" key="9">
    <source>
        <dbReference type="ARBA" id="ARBA00048329"/>
    </source>
</evidence>
<feature type="compositionally biased region" description="Basic residues" evidence="14">
    <location>
        <begin position="867"/>
        <end position="884"/>
    </location>
</feature>
<dbReference type="Gene3D" id="1.10.510.10">
    <property type="entry name" value="Transferase(Phosphotransferase) domain 1"/>
    <property type="match status" value="1"/>
</dbReference>
<dbReference type="InterPro" id="IPR051681">
    <property type="entry name" value="Ser/Thr_Kinases-Pseudokinases"/>
</dbReference>
<dbReference type="InterPro" id="IPR001245">
    <property type="entry name" value="Ser-Thr/Tyr_kinase_cat_dom"/>
</dbReference>
<gene>
    <name evidence="16" type="ORF">KQX54_016179</name>
</gene>
<dbReference type="PANTHER" id="PTHR44329">
    <property type="entry name" value="SERINE/THREONINE-PROTEIN KINASE TNNI3K-RELATED"/>
    <property type="match status" value="1"/>
</dbReference>
<dbReference type="InterPro" id="IPR011009">
    <property type="entry name" value="Kinase-like_dom_sf"/>
</dbReference>
<dbReference type="InterPro" id="IPR008271">
    <property type="entry name" value="Ser/Thr_kinase_AS"/>
</dbReference>
<comment type="caution">
    <text evidence="16">The sequence shown here is derived from an EMBL/GenBank/DDBJ whole genome shotgun (WGS) entry which is preliminary data.</text>
</comment>
<dbReference type="EMBL" id="JAHXZJ010002982">
    <property type="protein sequence ID" value="KAH0535404.1"/>
    <property type="molecule type" value="Genomic_DNA"/>
</dbReference>
<feature type="region of interest" description="Disordered" evidence="14">
    <location>
        <begin position="115"/>
        <end position="145"/>
    </location>
</feature>
<feature type="compositionally biased region" description="Polar residues" evidence="14">
    <location>
        <begin position="899"/>
        <end position="917"/>
    </location>
</feature>
<protein>
    <recommendedName>
        <fullName evidence="10">Mitogen-activated protein kinase kinase kinase dlk-1</fullName>
        <ecNumber evidence="2">2.7.11.25</ecNumber>
    </recommendedName>
    <alternativeName>
        <fullName evidence="12">DAP kinase-like kinase</fullName>
    </alternativeName>
    <alternativeName>
        <fullName evidence="11">Death-associated protein kinase-like kinase</fullName>
    </alternativeName>
</protein>
<dbReference type="PRINTS" id="PR00109">
    <property type="entry name" value="TYRKINASE"/>
</dbReference>
<feature type="domain" description="Protein kinase" evidence="15">
    <location>
        <begin position="187"/>
        <end position="428"/>
    </location>
</feature>
<dbReference type="GO" id="GO:0005737">
    <property type="term" value="C:cytoplasm"/>
    <property type="evidence" value="ECO:0007669"/>
    <property type="project" value="TreeGrafter"/>
</dbReference>
<evidence type="ECO:0000256" key="6">
    <source>
        <dbReference type="ARBA" id="ARBA00022777"/>
    </source>
</evidence>
<name>A0AAV7HW91_COTGL</name>
<evidence type="ECO:0000256" key="14">
    <source>
        <dbReference type="SAM" id="MobiDB-lite"/>
    </source>
</evidence>
<dbReference type="GO" id="GO:0006950">
    <property type="term" value="P:response to stress"/>
    <property type="evidence" value="ECO:0007669"/>
    <property type="project" value="UniProtKB-ARBA"/>
</dbReference>
<feature type="compositionally biased region" description="Acidic residues" evidence="14">
    <location>
        <begin position="828"/>
        <end position="852"/>
    </location>
</feature>
<feature type="compositionally biased region" description="Basic and acidic residues" evidence="14">
    <location>
        <begin position="121"/>
        <end position="138"/>
    </location>
</feature>
<keyword evidence="7" id="KW-0067">ATP-binding</keyword>
<dbReference type="PROSITE" id="PS00108">
    <property type="entry name" value="PROTEIN_KINASE_ST"/>
    <property type="match status" value="1"/>
</dbReference>
<dbReference type="Gene3D" id="3.30.200.20">
    <property type="entry name" value="Phosphorylase Kinase, domain 1"/>
    <property type="match status" value="1"/>
</dbReference>
<evidence type="ECO:0000256" key="13">
    <source>
        <dbReference type="SAM" id="Coils"/>
    </source>
</evidence>
<evidence type="ECO:0000256" key="7">
    <source>
        <dbReference type="ARBA" id="ARBA00022840"/>
    </source>
</evidence>
<feature type="compositionally biased region" description="Basic residues" evidence="14">
    <location>
        <begin position="604"/>
        <end position="613"/>
    </location>
</feature>
<evidence type="ECO:0000259" key="15">
    <source>
        <dbReference type="PROSITE" id="PS50011"/>
    </source>
</evidence>
<comment type="catalytic activity">
    <reaction evidence="8">
        <text>L-threonyl-[protein] + ATP = O-phospho-L-threonyl-[protein] + ADP + H(+)</text>
        <dbReference type="Rhea" id="RHEA:46608"/>
        <dbReference type="Rhea" id="RHEA-COMP:11060"/>
        <dbReference type="Rhea" id="RHEA-COMP:11605"/>
        <dbReference type="ChEBI" id="CHEBI:15378"/>
        <dbReference type="ChEBI" id="CHEBI:30013"/>
        <dbReference type="ChEBI" id="CHEBI:30616"/>
        <dbReference type="ChEBI" id="CHEBI:61977"/>
        <dbReference type="ChEBI" id="CHEBI:456216"/>
        <dbReference type="EC" id="2.7.11.25"/>
    </reaction>
</comment>
<keyword evidence="3" id="KW-0723">Serine/threonine-protein kinase</keyword>
<reference evidence="16 17" key="1">
    <citation type="journal article" date="2021" name="J. Hered.">
        <title>A chromosome-level genome assembly of the parasitoid wasp, Cotesia glomerata (Hymenoptera: Braconidae).</title>
        <authorList>
            <person name="Pinto B.J."/>
            <person name="Weis J.J."/>
            <person name="Gamble T."/>
            <person name="Ode P.J."/>
            <person name="Paul R."/>
            <person name="Zaspel J.M."/>
        </authorList>
    </citation>
    <scope>NUCLEOTIDE SEQUENCE [LARGE SCALE GENOMIC DNA]</scope>
    <source>
        <strain evidence="16">CgM1</strain>
    </source>
</reference>
<proteinExistence type="inferred from homology"/>
<keyword evidence="17" id="KW-1185">Reference proteome</keyword>
<feature type="region of interest" description="Disordered" evidence="14">
    <location>
        <begin position="524"/>
        <end position="573"/>
    </location>
</feature>
<dbReference type="EC" id="2.7.11.25" evidence="2"/>
<evidence type="ECO:0000256" key="4">
    <source>
        <dbReference type="ARBA" id="ARBA00022679"/>
    </source>
</evidence>
<evidence type="ECO:0000256" key="11">
    <source>
        <dbReference type="ARBA" id="ARBA00077446"/>
    </source>
</evidence>
<comment type="catalytic activity">
    <reaction evidence="9">
        <text>L-seryl-[protein] + ATP = O-phospho-L-seryl-[protein] + ADP + H(+)</text>
        <dbReference type="Rhea" id="RHEA:17989"/>
        <dbReference type="Rhea" id="RHEA-COMP:9863"/>
        <dbReference type="Rhea" id="RHEA-COMP:11604"/>
        <dbReference type="ChEBI" id="CHEBI:15378"/>
        <dbReference type="ChEBI" id="CHEBI:29999"/>
        <dbReference type="ChEBI" id="CHEBI:30616"/>
        <dbReference type="ChEBI" id="CHEBI:83421"/>
        <dbReference type="ChEBI" id="CHEBI:456216"/>
        <dbReference type="EC" id="2.7.11.25"/>
    </reaction>
</comment>
<keyword evidence="6" id="KW-0418">Kinase</keyword>
<dbReference type="SUPFAM" id="SSF56112">
    <property type="entry name" value="Protein kinase-like (PK-like)"/>
    <property type="match status" value="1"/>
</dbReference>
<evidence type="ECO:0000256" key="3">
    <source>
        <dbReference type="ARBA" id="ARBA00022527"/>
    </source>
</evidence>
<evidence type="ECO:0000313" key="17">
    <source>
        <dbReference type="Proteomes" id="UP000826195"/>
    </source>
</evidence>
<dbReference type="Pfam" id="PF07714">
    <property type="entry name" value="PK_Tyr_Ser-Thr"/>
    <property type="match status" value="1"/>
</dbReference>
<comment type="similarity">
    <text evidence="1">Belongs to the protein kinase superfamily. STE Ser/Thr protein kinase family. MAP kinase kinase kinase subfamily.</text>
</comment>
<feature type="compositionally biased region" description="Low complexity" evidence="14">
    <location>
        <begin position="593"/>
        <end position="602"/>
    </location>
</feature>
<dbReference type="GO" id="GO:0005524">
    <property type="term" value="F:ATP binding"/>
    <property type="evidence" value="ECO:0007669"/>
    <property type="project" value="UniProtKB-KW"/>
</dbReference>
<dbReference type="AlphaFoldDB" id="A0AAV7HW91"/>